<dbReference type="GO" id="GO:0046755">
    <property type="term" value="P:viral budding"/>
    <property type="evidence" value="ECO:0007669"/>
    <property type="project" value="TreeGrafter"/>
</dbReference>
<dbReference type="OrthoDB" id="6021306at2759"/>
<dbReference type="KEGG" id="dpa:109541441"/>
<feature type="non-terminal residue" evidence="17">
    <location>
        <position position="1"/>
    </location>
</feature>
<gene>
    <name evidence="19" type="primary">109541441</name>
    <name evidence="18" type="ORF">D910_12202</name>
    <name evidence="17" type="ORF">YQE_09555</name>
</gene>
<evidence type="ECO:0000256" key="3">
    <source>
        <dbReference type="ARBA" id="ARBA00010432"/>
    </source>
</evidence>
<dbReference type="STRING" id="77166.N6T820"/>
<dbReference type="FunFam" id="2.100.10.50:FF:000002">
    <property type="entry name" value="Multivesicular body subunit 12B"/>
    <property type="match status" value="1"/>
</dbReference>
<dbReference type="GO" id="GO:0032510">
    <property type="term" value="P:endosome to lysosome transport via multivesicular body sorting pathway"/>
    <property type="evidence" value="ECO:0007669"/>
    <property type="project" value="TreeGrafter"/>
</dbReference>
<evidence type="ECO:0000313" key="21">
    <source>
        <dbReference type="Proteomes" id="UP000030742"/>
    </source>
</evidence>
<dbReference type="PROSITE" id="PS51497">
    <property type="entry name" value="UMA"/>
    <property type="match status" value="1"/>
</dbReference>
<proteinExistence type="inferred from homology"/>
<dbReference type="PANTHER" id="PTHR31612">
    <property type="entry name" value="MULTIVESICULAR BODY SUBUNIT 12A"/>
    <property type="match status" value="1"/>
</dbReference>
<dbReference type="GO" id="GO:0005829">
    <property type="term" value="C:cytosol"/>
    <property type="evidence" value="ECO:0007669"/>
    <property type="project" value="TreeGrafter"/>
</dbReference>
<keyword evidence="9" id="KW-0729">SH3-binding</keyword>
<evidence type="ECO:0000313" key="18">
    <source>
        <dbReference type="EMBL" id="ERL94930.1"/>
    </source>
</evidence>
<dbReference type="GO" id="GO:0031902">
    <property type="term" value="C:late endosome membrane"/>
    <property type="evidence" value="ECO:0007669"/>
    <property type="project" value="UniProtKB-SubCell"/>
</dbReference>
<protein>
    <recommendedName>
        <fullName evidence="4">Multivesicular body subunit 12A</fullName>
    </recommendedName>
    <alternativeName>
        <fullName evidence="12">ESCRT-I complex subunit MVB12A</fullName>
    </alternativeName>
    <alternativeName>
        <fullName evidence="11">Protein FAM125A</fullName>
    </alternativeName>
</protein>
<dbReference type="EnsemblMetazoa" id="XM_019910299.1">
    <property type="protein sequence ID" value="XP_019765858.1"/>
    <property type="gene ID" value="LOC109541441"/>
</dbReference>
<dbReference type="EMBL" id="KB741103">
    <property type="protein sequence ID" value="ENN73863.1"/>
    <property type="molecule type" value="Genomic_DNA"/>
</dbReference>
<evidence type="ECO:0000256" key="12">
    <source>
        <dbReference type="ARBA" id="ARBA00033024"/>
    </source>
</evidence>
<feature type="domain" description="UMA" evidence="15">
    <location>
        <begin position="240"/>
        <end position="288"/>
    </location>
</feature>
<evidence type="ECO:0000256" key="2">
    <source>
        <dbReference type="ARBA" id="ARBA00004633"/>
    </source>
</evidence>
<dbReference type="GO" id="GO:0019075">
    <property type="term" value="P:virus maturation"/>
    <property type="evidence" value="ECO:0007669"/>
    <property type="project" value="TreeGrafter"/>
</dbReference>
<evidence type="ECO:0000256" key="7">
    <source>
        <dbReference type="ARBA" id="ARBA00022753"/>
    </source>
</evidence>
<accession>N6T820</accession>
<evidence type="ECO:0000256" key="14">
    <source>
        <dbReference type="SAM" id="MobiDB-lite"/>
    </source>
</evidence>
<dbReference type="InterPro" id="IPR018798">
    <property type="entry name" value="MVB12A/B"/>
</dbReference>
<reference evidence="20 21" key="1">
    <citation type="journal article" date="2013" name="Genome Biol.">
        <title>Draft genome of the mountain pine beetle, Dendroctonus ponderosae Hopkins, a major forest pest.</title>
        <authorList>
            <person name="Keeling C.I."/>
            <person name="Yuen M.M."/>
            <person name="Liao N.Y."/>
            <person name="Docking T.R."/>
            <person name="Chan S.K."/>
            <person name="Taylor G.A."/>
            <person name="Palmquist D.L."/>
            <person name="Jackman S.D."/>
            <person name="Nguyen A."/>
            <person name="Li M."/>
            <person name="Henderson H."/>
            <person name="Janes J.K."/>
            <person name="Zhao Y."/>
            <person name="Pandoh P."/>
            <person name="Moore R."/>
            <person name="Sperling F.A."/>
            <person name="Huber D.P."/>
            <person name="Birol I."/>
            <person name="Jones S.J."/>
            <person name="Bohlmann J."/>
        </authorList>
    </citation>
    <scope>NUCLEOTIDE SEQUENCE</scope>
</reference>
<keyword evidence="6" id="KW-0963">Cytoplasm</keyword>
<dbReference type="PANTHER" id="PTHR31612:SF2">
    <property type="entry name" value="MULTIVESICULAR BODY SUBUNIT 12A"/>
    <property type="match status" value="1"/>
</dbReference>
<dbReference type="PROSITE" id="PS51498">
    <property type="entry name" value="MABP"/>
    <property type="match status" value="1"/>
</dbReference>
<dbReference type="GO" id="GO:0017124">
    <property type="term" value="F:SH3 domain binding"/>
    <property type="evidence" value="ECO:0007669"/>
    <property type="project" value="UniProtKB-KW"/>
</dbReference>
<sequence>MLKSSVQSRLLQTLPDDRPITAIQIVEDCTQCPKGFYPISKTYDQDSDADLGEKSIFKTGAARYLCLSKTEGLPNFALREILLLAEKTLPPKGYSLLNRTADSQQRPWKKRQLAYQLVNLKELKTAITDIIVCNRLKKAPAGFNFAGEINGVTICYKMGNVESGSQTNHSPPDRPPKASPGSNRVYPPLGNDDDYEILRPGPGYVPPGPIRPAPKPPGPAFPGLQHQTSTHTLGSSHAGLEGVPFVVNPRFLTNNAPSDIRAPKLRAKTMQQILKEYDYPFTVERQLQ</sequence>
<reference evidence="19" key="2">
    <citation type="submission" date="2024-08" db="UniProtKB">
        <authorList>
            <consortium name="EnsemblMetazoa"/>
        </authorList>
    </citation>
    <scope>IDENTIFICATION</scope>
</reference>
<dbReference type="Proteomes" id="UP000019118">
    <property type="component" value="Unassembled WGS sequence"/>
</dbReference>
<dbReference type="InterPro" id="IPR023340">
    <property type="entry name" value="UMA"/>
</dbReference>
<dbReference type="AlphaFoldDB" id="N6T820"/>
<dbReference type="Pfam" id="PF10240">
    <property type="entry name" value="DUF2464"/>
    <property type="match status" value="1"/>
</dbReference>
<dbReference type="GO" id="GO:0015031">
    <property type="term" value="P:protein transport"/>
    <property type="evidence" value="ECO:0007669"/>
    <property type="project" value="UniProtKB-KW"/>
</dbReference>
<evidence type="ECO:0000259" key="16">
    <source>
        <dbReference type="PROSITE" id="PS51498"/>
    </source>
</evidence>
<comment type="similarity">
    <text evidence="3">Belongs to the MVB12 family.</text>
</comment>
<dbReference type="GO" id="GO:0000813">
    <property type="term" value="C:ESCRT I complex"/>
    <property type="evidence" value="ECO:0007669"/>
    <property type="project" value="InterPro"/>
</dbReference>
<dbReference type="Gene3D" id="2.100.10.50">
    <property type="match status" value="1"/>
</dbReference>
<keyword evidence="10" id="KW-0472">Membrane</keyword>
<dbReference type="OMA" id="CFCLKRG"/>
<dbReference type="EMBL" id="KB632401">
    <property type="protein sequence ID" value="ERL94930.1"/>
    <property type="molecule type" value="Genomic_DNA"/>
</dbReference>
<keyword evidence="5" id="KW-0813">Transport</keyword>
<dbReference type="InterPro" id="IPR023341">
    <property type="entry name" value="MABP"/>
</dbReference>
<evidence type="ECO:0000256" key="8">
    <source>
        <dbReference type="ARBA" id="ARBA00022927"/>
    </source>
</evidence>
<keyword evidence="8" id="KW-0653">Protein transport</keyword>
<dbReference type="GO" id="GO:0032801">
    <property type="term" value="P:receptor catabolic process"/>
    <property type="evidence" value="ECO:0007669"/>
    <property type="project" value="TreeGrafter"/>
</dbReference>
<feature type="compositionally biased region" description="Pro residues" evidence="14">
    <location>
        <begin position="203"/>
        <end position="220"/>
    </location>
</feature>
<evidence type="ECO:0000256" key="11">
    <source>
        <dbReference type="ARBA" id="ARBA00033002"/>
    </source>
</evidence>
<keyword evidence="7" id="KW-0967">Endosome</keyword>
<dbReference type="HOGENOM" id="CLU_064823_0_0_1"/>
<dbReference type="GO" id="GO:0042058">
    <property type="term" value="P:regulation of epidermal growth factor receptor signaling pathway"/>
    <property type="evidence" value="ECO:0007669"/>
    <property type="project" value="TreeGrafter"/>
</dbReference>
<evidence type="ECO:0000313" key="17">
    <source>
        <dbReference type="EMBL" id="ENN73863.1"/>
    </source>
</evidence>
<organism evidence="17">
    <name type="scientific">Dendroctonus ponderosae</name>
    <name type="common">Mountain pine beetle</name>
    <dbReference type="NCBI Taxonomy" id="77166"/>
    <lineage>
        <taxon>Eukaryota</taxon>
        <taxon>Metazoa</taxon>
        <taxon>Ecdysozoa</taxon>
        <taxon>Arthropoda</taxon>
        <taxon>Hexapoda</taxon>
        <taxon>Insecta</taxon>
        <taxon>Pterygota</taxon>
        <taxon>Neoptera</taxon>
        <taxon>Endopterygota</taxon>
        <taxon>Coleoptera</taxon>
        <taxon>Polyphaga</taxon>
        <taxon>Cucujiformia</taxon>
        <taxon>Curculionidae</taxon>
        <taxon>Scolytinae</taxon>
        <taxon>Dendroctonus</taxon>
    </lineage>
</organism>
<feature type="region of interest" description="Disordered" evidence="14">
    <location>
        <begin position="163"/>
        <end position="223"/>
    </location>
</feature>
<evidence type="ECO:0000256" key="6">
    <source>
        <dbReference type="ARBA" id="ARBA00022490"/>
    </source>
</evidence>
<evidence type="ECO:0000256" key="5">
    <source>
        <dbReference type="ARBA" id="ARBA00022448"/>
    </source>
</evidence>
<comment type="subcellular location">
    <subcellularLocation>
        <location evidence="1">Cytoplasm</location>
    </subcellularLocation>
    <subcellularLocation>
        <location evidence="2">Late endosome membrane</location>
        <topology evidence="2">Peripheral membrane protein</topology>
    </subcellularLocation>
</comment>
<evidence type="ECO:0000259" key="15">
    <source>
        <dbReference type="PROSITE" id="PS51497"/>
    </source>
</evidence>
<dbReference type="EnsemblMetazoa" id="XM_019910298.1">
    <property type="protein sequence ID" value="XP_019765857.1"/>
    <property type="gene ID" value="LOC109541441"/>
</dbReference>
<evidence type="ECO:0000313" key="19">
    <source>
        <dbReference type="EnsemblMetazoa" id="XP_019765857.1"/>
    </source>
</evidence>
<evidence type="ECO:0000256" key="4">
    <source>
        <dbReference type="ARBA" id="ARBA00017653"/>
    </source>
</evidence>
<evidence type="ECO:0000313" key="20">
    <source>
        <dbReference type="Proteomes" id="UP000019118"/>
    </source>
</evidence>
<feature type="domain" description="MABP" evidence="16">
    <location>
        <begin position="17"/>
        <end position="160"/>
    </location>
</feature>
<evidence type="ECO:0000256" key="13">
    <source>
        <dbReference type="ARBA" id="ARBA00053101"/>
    </source>
</evidence>
<keyword evidence="20" id="KW-1185">Reference proteome</keyword>
<dbReference type="InterPro" id="IPR040335">
    <property type="entry name" value="MVB12A"/>
</dbReference>
<evidence type="ECO:0000256" key="1">
    <source>
        <dbReference type="ARBA" id="ARBA00004496"/>
    </source>
</evidence>
<evidence type="ECO:0000256" key="9">
    <source>
        <dbReference type="ARBA" id="ARBA00023036"/>
    </source>
</evidence>
<evidence type="ECO:0000256" key="10">
    <source>
        <dbReference type="ARBA" id="ARBA00023136"/>
    </source>
</evidence>
<dbReference type="Proteomes" id="UP000030742">
    <property type="component" value="Unassembled WGS sequence"/>
</dbReference>
<name>N6T820_DENPD</name>
<comment type="function">
    <text evidence="13">Component of the ESCRT-I complex, a regulator of vesicular trafficking process. Required for the sorting of endocytic ubiquitinated cargos into multivesicular bodies.</text>
</comment>